<dbReference type="GO" id="GO:0005886">
    <property type="term" value="C:plasma membrane"/>
    <property type="evidence" value="ECO:0007669"/>
    <property type="project" value="UniProtKB-SubCell"/>
</dbReference>
<feature type="disulfide bond" evidence="13">
    <location>
        <begin position="148"/>
        <end position="164"/>
    </location>
</feature>
<feature type="transmembrane region" description="Helical" evidence="14">
    <location>
        <begin position="56"/>
        <end position="78"/>
    </location>
</feature>
<keyword evidence="6" id="KW-0963">Cytoplasm</keyword>
<dbReference type="PANTHER" id="PTHR19282:SF431">
    <property type="entry name" value="TETRASPANIN 26A, ISOFORM B-RELATED"/>
    <property type="match status" value="1"/>
</dbReference>
<evidence type="ECO:0000256" key="12">
    <source>
        <dbReference type="ARBA" id="ARBA00023180"/>
    </source>
</evidence>
<evidence type="ECO:0000256" key="9">
    <source>
        <dbReference type="ARBA" id="ARBA00022989"/>
    </source>
</evidence>
<dbReference type="AlphaFoldDB" id="A0A6P8IK14"/>
<dbReference type="InParanoid" id="A0A6P8IK14"/>
<dbReference type="InterPro" id="IPR008952">
    <property type="entry name" value="Tetraspanin_EC2_sf"/>
</dbReference>
<name>A0A6P8IK14_ACTTE</name>
<dbReference type="GO" id="GO:0065003">
    <property type="term" value="P:protein-containing complex assembly"/>
    <property type="evidence" value="ECO:0007669"/>
    <property type="project" value="UniProtKB-ARBA"/>
</dbReference>
<proteinExistence type="inferred from homology"/>
<dbReference type="Proteomes" id="UP000515163">
    <property type="component" value="Unplaced"/>
</dbReference>
<dbReference type="PANTHER" id="PTHR19282">
    <property type="entry name" value="TETRASPANIN"/>
    <property type="match status" value="1"/>
</dbReference>
<dbReference type="PIRSF" id="PIRSF002419">
    <property type="entry name" value="Tetraspanin"/>
    <property type="match status" value="1"/>
</dbReference>
<keyword evidence="8" id="KW-0965">Cell junction</keyword>
<keyword evidence="15" id="KW-1185">Reference proteome</keyword>
<accession>A0A6P8IK14</accession>
<evidence type="ECO:0000256" key="3">
    <source>
        <dbReference type="ARBA" id="ARBA00004651"/>
    </source>
</evidence>
<keyword evidence="12" id="KW-0325">Glycoprotein</keyword>
<dbReference type="KEGG" id="aten:116302176"/>
<evidence type="ECO:0000256" key="14">
    <source>
        <dbReference type="RuleBase" id="RU361218"/>
    </source>
</evidence>
<evidence type="ECO:0000256" key="11">
    <source>
        <dbReference type="ARBA" id="ARBA00023157"/>
    </source>
</evidence>
<dbReference type="GO" id="GO:0005737">
    <property type="term" value="C:cytoplasm"/>
    <property type="evidence" value="ECO:0007669"/>
    <property type="project" value="UniProtKB-SubCell"/>
</dbReference>
<gene>
    <name evidence="16" type="primary">LOC116302176</name>
</gene>
<dbReference type="GO" id="GO:0051604">
    <property type="term" value="P:protein maturation"/>
    <property type="evidence" value="ECO:0007669"/>
    <property type="project" value="UniProtKB-ARBA"/>
</dbReference>
<evidence type="ECO:0000256" key="13">
    <source>
        <dbReference type="PIRSR" id="PIRSR002419-1"/>
    </source>
</evidence>
<evidence type="ECO:0000256" key="1">
    <source>
        <dbReference type="ARBA" id="ARBA00004496"/>
    </source>
</evidence>
<dbReference type="Pfam" id="PF00335">
    <property type="entry name" value="Tetraspanin"/>
    <property type="match status" value="1"/>
</dbReference>
<keyword evidence="10 14" id="KW-0472">Membrane</keyword>
<evidence type="ECO:0000256" key="10">
    <source>
        <dbReference type="ARBA" id="ARBA00023136"/>
    </source>
</evidence>
<keyword evidence="5" id="KW-1003">Cell membrane</keyword>
<dbReference type="OrthoDB" id="2014092at2759"/>
<evidence type="ECO:0000256" key="5">
    <source>
        <dbReference type="ARBA" id="ARBA00022475"/>
    </source>
</evidence>
<dbReference type="GeneID" id="116302176"/>
<dbReference type="InterPro" id="IPR018499">
    <property type="entry name" value="Tetraspanin/Peripherin"/>
</dbReference>
<comment type="subcellular location">
    <subcellularLocation>
        <location evidence="2">Cell junction</location>
        <location evidence="2">Adherens junction</location>
    </subcellularLocation>
    <subcellularLocation>
        <location evidence="3">Cell membrane</location>
        <topology evidence="3">Multi-pass membrane protein</topology>
    </subcellularLocation>
    <subcellularLocation>
        <location evidence="1">Cytoplasm</location>
    </subcellularLocation>
    <subcellularLocation>
        <location evidence="14">Membrane</location>
        <topology evidence="14">Multi-pass membrane protein</topology>
    </subcellularLocation>
</comment>
<evidence type="ECO:0000256" key="7">
    <source>
        <dbReference type="ARBA" id="ARBA00022692"/>
    </source>
</evidence>
<sequence length="263" mass="29825">MPRERSEVSLCVKYLLFFFNVFFWLIGGLMISIGLYARFEKTAYQEFFSDVLTDPAFALIIVGAIMFILGFSGCIGALRENICLLKFFSIFLAIIFFLQLSLGVAAFVFQDKVEEVIVDKLQVAIKKYRDNYDLQNLIDGVQQEFKCCGGKDVDDWDQNIYFNCSSPGSESCGVPFSCCKEDIINRQCGYKIRLEKSTSKRGQVIYTTVCVEAVKTWFKENMIIIGGAAVGVALLQIMGICFANSLMSDIKMQKAKWNRDYPH</sequence>
<evidence type="ECO:0000313" key="15">
    <source>
        <dbReference type="Proteomes" id="UP000515163"/>
    </source>
</evidence>
<dbReference type="FunFam" id="1.10.1450.10:FF:000007">
    <property type="entry name" value="Tetraspanin"/>
    <property type="match status" value="1"/>
</dbReference>
<feature type="transmembrane region" description="Helical" evidence="14">
    <location>
        <begin position="222"/>
        <end position="246"/>
    </location>
</feature>
<evidence type="ECO:0000256" key="6">
    <source>
        <dbReference type="ARBA" id="ARBA00022490"/>
    </source>
</evidence>
<keyword evidence="7 14" id="KW-0812">Transmembrane</keyword>
<evidence type="ECO:0000313" key="16">
    <source>
        <dbReference type="RefSeq" id="XP_031567261.1"/>
    </source>
</evidence>
<evidence type="ECO:0000256" key="2">
    <source>
        <dbReference type="ARBA" id="ARBA00004536"/>
    </source>
</evidence>
<dbReference type="GO" id="GO:0072659">
    <property type="term" value="P:protein localization to plasma membrane"/>
    <property type="evidence" value="ECO:0007669"/>
    <property type="project" value="UniProtKB-ARBA"/>
</dbReference>
<comment type="similarity">
    <text evidence="4 14">Belongs to the tetraspanin (TM4SF) family.</text>
</comment>
<feature type="transmembrane region" description="Helical" evidence="14">
    <location>
        <begin position="12"/>
        <end position="36"/>
    </location>
</feature>
<keyword evidence="9 14" id="KW-1133">Transmembrane helix</keyword>
<dbReference type="SUPFAM" id="SSF48652">
    <property type="entry name" value="Tetraspanin"/>
    <property type="match status" value="1"/>
</dbReference>
<evidence type="ECO:0000256" key="8">
    <source>
        <dbReference type="ARBA" id="ARBA00022949"/>
    </source>
</evidence>
<dbReference type="GO" id="GO:0046930">
    <property type="term" value="C:pore complex"/>
    <property type="evidence" value="ECO:0007669"/>
    <property type="project" value="UniProtKB-ARBA"/>
</dbReference>
<keyword evidence="11 13" id="KW-1015">Disulfide bond</keyword>
<dbReference type="RefSeq" id="XP_031567261.1">
    <property type="nucleotide sequence ID" value="XM_031711401.1"/>
</dbReference>
<evidence type="ECO:0000256" key="4">
    <source>
        <dbReference type="ARBA" id="ARBA00006840"/>
    </source>
</evidence>
<dbReference type="Gene3D" id="1.10.1450.10">
    <property type="entry name" value="Tetraspanin"/>
    <property type="match status" value="1"/>
</dbReference>
<dbReference type="InterPro" id="IPR000301">
    <property type="entry name" value="Tetraspanin_animals"/>
</dbReference>
<feature type="transmembrane region" description="Helical" evidence="14">
    <location>
        <begin position="90"/>
        <end position="109"/>
    </location>
</feature>
<reference evidence="16" key="1">
    <citation type="submission" date="2025-08" db="UniProtKB">
        <authorList>
            <consortium name="RefSeq"/>
        </authorList>
    </citation>
    <scope>IDENTIFICATION</scope>
    <source>
        <tissue evidence="16">Tentacle</tissue>
    </source>
</reference>
<protein>
    <recommendedName>
        <fullName evidence="14">Tetraspanin</fullName>
    </recommendedName>
</protein>
<dbReference type="FunCoup" id="A0A6P8IK14">
    <property type="interactions" value="1055"/>
</dbReference>
<dbReference type="GO" id="GO:0005912">
    <property type="term" value="C:adherens junction"/>
    <property type="evidence" value="ECO:0007669"/>
    <property type="project" value="UniProtKB-SubCell"/>
</dbReference>
<dbReference type="GO" id="GO:0019899">
    <property type="term" value="F:enzyme binding"/>
    <property type="evidence" value="ECO:0007669"/>
    <property type="project" value="UniProtKB-ARBA"/>
</dbReference>
<organism evidence="15 16">
    <name type="scientific">Actinia tenebrosa</name>
    <name type="common">Australian red waratah sea anemone</name>
    <dbReference type="NCBI Taxonomy" id="6105"/>
    <lineage>
        <taxon>Eukaryota</taxon>
        <taxon>Metazoa</taxon>
        <taxon>Cnidaria</taxon>
        <taxon>Anthozoa</taxon>
        <taxon>Hexacorallia</taxon>
        <taxon>Actiniaria</taxon>
        <taxon>Actiniidae</taxon>
        <taxon>Actinia</taxon>
    </lineage>
</organism>
<dbReference type="PRINTS" id="PR00259">
    <property type="entry name" value="TMFOUR"/>
</dbReference>